<gene>
    <name evidence="1" type="ORF">PXEA_LOCUS33871</name>
</gene>
<dbReference type="Proteomes" id="UP000784294">
    <property type="component" value="Unassembled WGS sequence"/>
</dbReference>
<proteinExistence type="predicted"/>
<evidence type="ECO:0000313" key="2">
    <source>
        <dbReference type="Proteomes" id="UP000784294"/>
    </source>
</evidence>
<dbReference type="EMBL" id="CAAALY010264867">
    <property type="protein sequence ID" value="VEL40431.1"/>
    <property type="molecule type" value="Genomic_DNA"/>
</dbReference>
<sequence>GHTRARSRCLSRRYLSCSSRVRGCVGQQANLISVGNVGSLLEASARQRYARRPDSNVIWPVSLRTVCRLLLHL</sequence>
<protein>
    <submittedName>
        <fullName evidence="1">Uncharacterized protein</fullName>
    </submittedName>
</protein>
<keyword evidence="2" id="KW-1185">Reference proteome</keyword>
<reference evidence="1" key="1">
    <citation type="submission" date="2018-11" db="EMBL/GenBank/DDBJ databases">
        <authorList>
            <consortium name="Pathogen Informatics"/>
        </authorList>
    </citation>
    <scope>NUCLEOTIDE SEQUENCE</scope>
</reference>
<feature type="non-terminal residue" evidence="1">
    <location>
        <position position="1"/>
    </location>
</feature>
<name>A0A3S5AM76_9PLAT</name>
<organism evidence="1 2">
    <name type="scientific">Protopolystoma xenopodis</name>
    <dbReference type="NCBI Taxonomy" id="117903"/>
    <lineage>
        <taxon>Eukaryota</taxon>
        <taxon>Metazoa</taxon>
        <taxon>Spiralia</taxon>
        <taxon>Lophotrochozoa</taxon>
        <taxon>Platyhelminthes</taxon>
        <taxon>Monogenea</taxon>
        <taxon>Polyopisthocotylea</taxon>
        <taxon>Polystomatidea</taxon>
        <taxon>Polystomatidae</taxon>
        <taxon>Protopolystoma</taxon>
    </lineage>
</organism>
<dbReference type="AlphaFoldDB" id="A0A3S5AM76"/>
<evidence type="ECO:0000313" key="1">
    <source>
        <dbReference type="EMBL" id="VEL40431.1"/>
    </source>
</evidence>
<accession>A0A3S5AM76</accession>
<comment type="caution">
    <text evidence="1">The sequence shown here is derived from an EMBL/GenBank/DDBJ whole genome shotgun (WGS) entry which is preliminary data.</text>
</comment>